<comment type="similarity">
    <text evidence="1">Belongs to the bacterial ribosomal protein bS1 family.</text>
</comment>
<comment type="caution">
    <text evidence="5">The sequence shown here is derived from an EMBL/GenBank/DDBJ whole genome shotgun (WGS) entry which is preliminary data.</text>
</comment>
<dbReference type="GeneID" id="67525020"/>
<reference evidence="5 6" key="1">
    <citation type="journal article" date="2020" name="G3 (Bethesda)">
        <title>Whole Genome Sequencing and Comparative Genomics of Two Nematicidal Bacillus Strains Reveals a Wide Range of Possible Virulence Factors.</title>
        <authorList>
            <person name="Susic N."/>
            <person name="Janezic S."/>
            <person name="Rupnik M."/>
            <person name="Geric Stare B."/>
        </authorList>
    </citation>
    <scope>NUCLEOTIDE SEQUENCE [LARGE SCALE GENOMIC DNA]</scope>
    <source>
        <strain evidence="5 6">I-1582</strain>
    </source>
</reference>
<dbReference type="InterPro" id="IPR012340">
    <property type="entry name" value="NA-bd_OB-fold"/>
</dbReference>
<keyword evidence="3" id="KW-0687">Ribonucleoprotein</keyword>
<evidence type="ECO:0000256" key="4">
    <source>
        <dbReference type="ARBA" id="ARBA00025604"/>
    </source>
</evidence>
<evidence type="ECO:0000313" key="5">
    <source>
        <dbReference type="EMBL" id="KAF0825929.1"/>
    </source>
</evidence>
<dbReference type="InterPro" id="IPR003029">
    <property type="entry name" value="S1_domain"/>
</dbReference>
<dbReference type="CDD" id="cd04465">
    <property type="entry name" value="S1_RPS1_repeat_ec2_hs2"/>
    <property type="match status" value="1"/>
</dbReference>
<dbReference type="InterPro" id="IPR035104">
    <property type="entry name" value="Ribosomal_protein_S1-like"/>
</dbReference>
<evidence type="ECO:0000256" key="2">
    <source>
        <dbReference type="ARBA" id="ARBA00022980"/>
    </source>
</evidence>
<dbReference type="Pfam" id="PF00575">
    <property type="entry name" value="S1"/>
    <property type="match status" value="4"/>
</dbReference>
<dbReference type="PROSITE" id="PS50126">
    <property type="entry name" value="S1"/>
    <property type="match status" value="4"/>
</dbReference>
<comment type="function">
    <text evidence="4">Binds mRNA; thus facilitating recognition of the initiation point. It is needed to translate mRNA with a short Shine-Dalgarno (SD) purine-rich sequence.</text>
</comment>
<dbReference type="FunFam" id="2.40.50.140:FF:000103">
    <property type="entry name" value="protein RRP5 homolog"/>
    <property type="match status" value="1"/>
</dbReference>
<dbReference type="CDD" id="cd05687">
    <property type="entry name" value="S1_RPS1_repeat_ec1_hs1"/>
    <property type="match status" value="1"/>
</dbReference>
<dbReference type="SMART" id="SM00316">
    <property type="entry name" value="S1"/>
    <property type="match status" value="4"/>
</dbReference>
<dbReference type="NCBIfam" id="NF005208">
    <property type="entry name" value="PRK06676.1"/>
    <property type="match status" value="1"/>
</dbReference>
<dbReference type="GO" id="GO:0003729">
    <property type="term" value="F:mRNA binding"/>
    <property type="evidence" value="ECO:0007669"/>
    <property type="project" value="TreeGrafter"/>
</dbReference>
<dbReference type="EMBL" id="VDEM01000001">
    <property type="protein sequence ID" value="KAF0825929.1"/>
    <property type="molecule type" value="Genomic_DNA"/>
</dbReference>
<dbReference type="RefSeq" id="WP_061793885.1">
    <property type="nucleotide sequence ID" value="NZ_JABVDD010000021.1"/>
</dbReference>
<dbReference type="PANTHER" id="PTHR10724:SF7">
    <property type="entry name" value="SMALL RIBOSOMAL SUBUNIT PROTEIN BS1C"/>
    <property type="match status" value="1"/>
</dbReference>
<protein>
    <submittedName>
        <fullName evidence="5">SSU ribosomal protein S1p</fullName>
    </submittedName>
</protein>
<evidence type="ECO:0000256" key="1">
    <source>
        <dbReference type="ARBA" id="ARBA00006767"/>
    </source>
</evidence>
<proteinExistence type="inferred from homology"/>
<dbReference type="Proteomes" id="UP000465778">
    <property type="component" value="Unassembled WGS sequence"/>
</dbReference>
<dbReference type="GO" id="GO:0006412">
    <property type="term" value="P:translation"/>
    <property type="evidence" value="ECO:0007669"/>
    <property type="project" value="TreeGrafter"/>
</dbReference>
<sequence length="379" mass="42086">MSEEMNQVEVKNFEVGDKVKGQVTKVEEKQVIVDLADSKLDGIIPISELSSLHIEKAGDAVSEGDELELEVLKVEEDALILSKRKVDAGKSWETLEKKFNEGEVFEAEIKDVVKGGLVVDLGVRGFVPASLVEAHFVEDFTDYKGKTMTFKIVELDKDKNRLILSHRAVIEEEKGKQKHQVLESLQAGQVLDGTVQRITDFGAFVDIGGIDGLVHISQLSYEHVEKPSDVVEEGQKVKVKVLSVDRDNERISLSIKETLPGPWDNISEKAPKGSTLDGTVRRLVSYGAFVEVFPGVEGLVHISQIAHKHIGTPHEVLSEGQEVKVKVLDVNEQDQRLSLSIKDLLEKDQEEVTDYELPEETKGFSLGDMIGDQLKNLKK</sequence>
<dbReference type="AlphaFoldDB" id="A0A380Y2J6"/>
<dbReference type="OrthoDB" id="9804077at2"/>
<dbReference type="Gene3D" id="2.40.50.140">
    <property type="entry name" value="Nucleic acid-binding proteins"/>
    <property type="match status" value="4"/>
</dbReference>
<organism evidence="5 6">
    <name type="scientific">Cytobacillus firmus</name>
    <name type="common">Bacillus firmus</name>
    <dbReference type="NCBI Taxonomy" id="1399"/>
    <lineage>
        <taxon>Bacteria</taxon>
        <taxon>Bacillati</taxon>
        <taxon>Bacillota</taxon>
        <taxon>Bacilli</taxon>
        <taxon>Bacillales</taxon>
        <taxon>Bacillaceae</taxon>
        <taxon>Cytobacillus</taxon>
    </lineage>
</organism>
<accession>A0A380Y2J6</accession>
<dbReference type="CDD" id="cd05688">
    <property type="entry name" value="S1_RPS1_repeat_ec3"/>
    <property type="match status" value="1"/>
</dbReference>
<evidence type="ECO:0000313" key="6">
    <source>
        <dbReference type="Proteomes" id="UP000465778"/>
    </source>
</evidence>
<gene>
    <name evidence="5" type="ORF">KIS1582_0068</name>
</gene>
<keyword evidence="2 5" id="KW-0689">Ribosomal protein</keyword>
<evidence type="ECO:0000256" key="3">
    <source>
        <dbReference type="ARBA" id="ARBA00023274"/>
    </source>
</evidence>
<dbReference type="GO" id="GO:0022627">
    <property type="term" value="C:cytosolic small ribosomal subunit"/>
    <property type="evidence" value="ECO:0007669"/>
    <property type="project" value="TreeGrafter"/>
</dbReference>
<name>A0A380Y2J6_CYTFI</name>
<dbReference type="GO" id="GO:0003735">
    <property type="term" value="F:structural constituent of ribosome"/>
    <property type="evidence" value="ECO:0007669"/>
    <property type="project" value="TreeGrafter"/>
</dbReference>
<dbReference type="SUPFAM" id="SSF50249">
    <property type="entry name" value="Nucleic acid-binding proteins"/>
    <property type="match status" value="4"/>
</dbReference>
<dbReference type="PANTHER" id="PTHR10724">
    <property type="entry name" value="30S RIBOSOMAL PROTEIN S1"/>
    <property type="match status" value="1"/>
</dbReference>
<dbReference type="InterPro" id="IPR050437">
    <property type="entry name" value="Ribos_protein_bS1-like"/>
</dbReference>
<dbReference type="FunFam" id="2.40.50.140:FF:000039">
    <property type="entry name" value="30S ribosomal protein S1"/>
    <property type="match status" value="1"/>
</dbReference>
<dbReference type="PRINTS" id="PR00681">
    <property type="entry name" value="RIBOSOMALS1"/>
</dbReference>